<sequence length="458" mass="53152">MRKNKILLLFPDGVGIRNYLYSDVFKNTEAELILFHNFDDETAADVKKLTGLSQAFQIPKYNESLKEKFLRELICLSRLYRNSNKTGNPSILTNWNRDHKSFSKKVFYKAIEITAPFIKKYDTILALESFYQKAIRGTFFYKEVKEILEKVQPDMLFCSHQRGLQCATIFAAAADLGIETSTVIYSWDNLPKARMALRADKYLVWSDYMKKEVELYYPEFNQTQVVVTGTPQFECYESAHSIIPKDFFYDAYGLDCNKKIICYSGDDIKTSPDDPQYLDDIAEALIKAGLENEYQLLLRRCPVDLSGRFEAVVKKHRGLIKEATPLWLFKNSSAWSMVYPSRDDVSLLVSTAYYSDIVVNVGSTMAFDFAMFDKPCIFINYDQKHKKNPNWSVKTIYQYQHFRSMPNSEAVIWLNHPDEIAEKLRQPFNSKAMKQWETVVIADYKNASVAIRKQLNID</sequence>
<dbReference type="Gene3D" id="3.40.50.12580">
    <property type="match status" value="1"/>
</dbReference>
<gene>
    <name evidence="1" type="ORF">GCM10023230_23240</name>
</gene>
<dbReference type="SUPFAM" id="SSF53756">
    <property type="entry name" value="UDP-Glycosyltransferase/glycogen phosphorylase"/>
    <property type="match status" value="1"/>
</dbReference>
<comment type="caution">
    <text evidence="1">The sequence shown here is derived from an EMBL/GenBank/DDBJ whole genome shotgun (WGS) entry which is preliminary data.</text>
</comment>
<accession>A0ABP9A2C9</accession>
<proteinExistence type="predicted"/>
<dbReference type="EMBL" id="BAABIP010000018">
    <property type="protein sequence ID" value="GAA4772203.1"/>
    <property type="molecule type" value="Genomic_DNA"/>
</dbReference>
<evidence type="ECO:0000313" key="2">
    <source>
        <dbReference type="Proteomes" id="UP001500141"/>
    </source>
</evidence>
<evidence type="ECO:0000313" key="1">
    <source>
        <dbReference type="EMBL" id="GAA4772203.1"/>
    </source>
</evidence>
<reference evidence="2" key="1">
    <citation type="journal article" date="2019" name="Int. J. Syst. Evol. Microbiol.">
        <title>The Global Catalogue of Microorganisms (GCM) 10K type strain sequencing project: providing services to taxonomists for standard genome sequencing and annotation.</title>
        <authorList>
            <consortium name="The Broad Institute Genomics Platform"/>
            <consortium name="The Broad Institute Genome Sequencing Center for Infectious Disease"/>
            <person name="Wu L."/>
            <person name="Ma J."/>
        </authorList>
    </citation>
    <scope>NUCLEOTIDE SEQUENCE [LARGE SCALE GENOMIC DNA]</scope>
    <source>
        <strain evidence="2">JCM 18198</strain>
    </source>
</reference>
<organism evidence="1 2">
    <name type="scientific">Flavobacterium hankyongi</name>
    <dbReference type="NCBI Taxonomy" id="1176532"/>
    <lineage>
        <taxon>Bacteria</taxon>
        <taxon>Pseudomonadati</taxon>
        <taxon>Bacteroidota</taxon>
        <taxon>Flavobacteriia</taxon>
        <taxon>Flavobacteriales</taxon>
        <taxon>Flavobacteriaceae</taxon>
        <taxon>Flavobacterium</taxon>
    </lineage>
</organism>
<dbReference type="InterPro" id="IPR043148">
    <property type="entry name" value="TagF_C"/>
</dbReference>
<dbReference type="RefSeq" id="WP_264544679.1">
    <property type="nucleotide sequence ID" value="NZ_BAABIP010000018.1"/>
</dbReference>
<evidence type="ECO:0008006" key="3">
    <source>
        <dbReference type="Google" id="ProtNLM"/>
    </source>
</evidence>
<name>A0ABP9A2C9_9FLAO</name>
<keyword evidence="2" id="KW-1185">Reference proteome</keyword>
<dbReference type="Proteomes" id="UP001500141">
    <property type="component" value="Unassembled WGS sequence"/>
</dbReference>
<protein>
    <recommendedName>
        <fullName evidence="3">UDP-glycosyltransferase</fullName>
    </recommendedName>
</protein>